<dbReference type="GO" id="GO:0005829">
    <property type="term" value="C:cytosol"/>
    <property type="evidence" value="ECO:0007669"/>
    <property type="project" value="TreeGrafter"/>
</dbReference>
<dbReference type="EMBL" id="JWZX01002673">
    <property type="protein sequence ID" value="KOO27741.1"/>
    <property type="molecule type" value="Genomic_DNA"/>
</dbReference>
<dbReference type="GO" id="GO:0010181">
    <property type="term" value="F:FMN binding"/>
    <property type="evidence" value="ECO:0007669"/>
    <property type="project" value="TreeGrafter"/>
</dbReference>
<dbReference type="GO" id="GO:0009423">
    <property type="term" value="P:chorismate biosynthetic process"/>
    <property type="evidence" value="ECO:0007669"/>
    <property type="project" value="UniProtKB-UniPathway"/>
</dbReference>
<dbReference type="PANTHER" id="PTHR21085:SF0">
    <property type="entry name" value="CHORISMATE SYNTHASE"/>
    <property type="match status" value="1"/>
</dbReference>
<evidence type="ECO:0000256" key="8">
    <source>
        <dbReference type="SAM" id="MobiDB-lite"/>
    </source>
</evidence>
<evidence type="ECO:0000256" key="3">
    <source>
        <dbReference type="ARBA" id="ARBA00013036"/>
    </source>
</evidence>
<evidence type="ECO:0000313" key="10">
    <source>
        <dbReference type="Proteomes" id="UP000037460"/>
    </source>
</evidence>
<dbReference type="Gene3D" id="3.60.150.10">
    <property type="entry name" value="Chorismate synthase AroC"/>
    <property type="match status" value="2"/>
</dbReference>
<dbReference type="AlphaFoldDB" id="A0A0M0JMD8"/>
<feature type="region of interest" description="Disordered" evidence="8">
    <location>
        <begin position="365"/>
        <end position="386"/>
    </location>
</feature>
<evidence type="ECO:0000256" key="2">
    <source>
        <dbReference type="ARBA" id="ARBA00008014"/>
    </source>
</evidence>
<keyword evidence="5 7" id="KW-0057">Aromatic amino acid biosynthesis</keyword>
<dbReference type="Pfam" id="PF01264">
    <property type="entry name" value="Chorismate_synt"/>
    <property type="match status" value="1"/>
</dbReference>
<evidence type="ECO:0000256" key="5">
    <source>
        <dbReference type="ARBA" id="ARBA00023141"/>
    </source>
</evidence>
<dbReference type="InterPro" id="IPR020541">
    <property type="entry name" value="Chorismate_synthase_CS"/>
</dbReference>
<dbReference type="InterPro" id="IPR000453">
    <property type="entry name" value="Chorismate_synth"/>
</dbReference>
<evidence type="ECO:0000256" key="1">
    <source>
        <dbReference type="ARBA" id="ARBA00005044"/>
    </source>
</evidence>
<feature type="region of interest" description="Disordered" evidence="8">
    <location>
        <begin position="469"/>
        <end position="499"/>
    </location>
</feature>
<organism evidence="9 10">
    <name type="scientific">Chrysochromulina tobinii</name>
    <dbReference type="NCBI Taxonomy" id="1460289"/>
    <lineage>
        <taxon>Eukaryota</taxon>
        <taxon>Haptista</taxon>
        <taxon>Haptophyta</taxon>
        <taxon>Prymnesiophyceae</taxon>
        <taxon>Prymnesiales</taxon>
        <taxon>Chrysochromulinaceae</taxon>
        <taxon>Chrysochromulina</taxon>
    </lineage>
</organism>
<protein>
    <recommendedName>
        <fullName evidence="3 7">Chorismate synthase</fullName>
        <ecNumber evidence="3 7">4.2.3.5</ecNumber>
    </recommendedName>
</protein>
<evidence type="ECO:0000313" key="9">
    <source>
        <dbReference type="EMBL" id="KOO27741.1"/>
    </source>
</evidence>
<comment type="pathway">
    <text evidence="1 7">Metabolic intermediate biosynthesis; chorismate biosynthesis; chorismate from D-erythrose 4-phosphate and phosphoenolpyruvate: step 7/7.</text>
</comment>
<dbReference type="InterPro" id="IPR035904">
    <property type="entry name" value="Chorismate_synth_AroC_sf"/>
</dbReference>
<evidence type="ECO:0000256" key="6">
    <source>
        <dbReference type="ARBA" id="ARBA00023239"/>
    </source>
</evidence>
<keyword evidence="4 7" id="KW-0028">Amino-acid biosynthesis</keyword>
<dbReference type="Proteomes" id="UP000037460">
    <property type="component" value="Unassembled WGS sequence"/>
</dbReference>
<comment type="cofactor">
    <cofactor evidence="7">
        <name>FMNH2</name>
        <dbReference type="ChEBI" id="CHEBI:57618"/>
    </cofactor>
    <text evidence="7">Reduced FMN (FMNH(2)).</text>
</comment>
<dbReference type="GO" id="GO:0008652">
    <property type="term" value="P:amino acid biosynthetic process"/>
    <property type="evidence" value="ECO:0007669"/>
    <property type="project" value="UniProtKB-KW"/>
</dbReference>
<dbReference type="OrthoDB" id="1721239at2759"/>
<proteinExistence type="inferred from homology"/>
<keyword evidence="10" id="KW-1185">Reference proteome</keyword>
<dbReference type="UniPathway" id="UPA00053">
    <property type="reaction ID" value="UER00090"/>
</dbReference>
<evidence type="ECO:0000256" key="4">
    <source>
        <dbReference type="ARBA" id="ARBA00022605"/>
    </source>
</evidence>
<comment type="similarity">
    <text evidence="2 7">Belongs to the chorismate synthase family.</text>
</comment>
<dbReference type="GO" id="GO:0009073">
    <property type="term" value="P:aromatic amino acid family biosynthetic process"/>
    <property type="evidence" value="ECO:0007669"/>
    <property type="project" value="UniProtKB-KW"/>
</dbReference>
<keyword evidence="6 7" id="KW-0456">Lyase</keyword>
<dbReference type="HAMAP" id="MF_00300">
    <property type="entry name" value="Chorismate_synth"/>
    <property type="match status" value="1"/>
</dbReference>
<gene>
    <name evidence="9" type="ORF">Ctob_003770</name>
</gene>
<name>A0A0M0JMD8_9EUKA</name>
<evidence type="ECO:0000256" key="7">
    <source>
        <dbReference type="RuleBase" id="RU000605"/>
    </source>
</evidence>
<comment type="catalytic activity">
    <reaction evidence="7">
        <text>5-O-(1-carboxyvinyl)-3-phosphoshikimate = chorismate + phosphate</text>
        <dbReference type="Rhea" id="RHEA:21020"/>
        <dbReference type="ChEBI" id="CHEBI:29748"/>
        <dbReference type="ChEBI" id="CHEBI:43474"/>
        <dbReference type="ChEBI" id="CHEBI:57701"/>
        <dbReference type="EC" id="4.2.3.5"/>
    </reaction>
</comment>
<dbReference type="PROSITE" id="PS00788">
    <property type="entry name" value="CHORISMATE_SYNTHASE_2"/>
    <property type="match status" value="1"/>
</dbReference>
<sequence length="499" mass="53123">MSTFGTIFRVTTFGESHCKGVGAIVDGVPPRMALTEADIQPQLTRRRPGQSRLTTPRAEKDLVTIMSGTEFGFTLGTPIGLFVPNEDQRPGDYSEMDSIPRPGHADFTYQIKYGTRASSGGGRSSARETIGRVAAGAIAEKFLLETYGTTVNCWVSSIGDVSMPDSAVALADGGRGWTREEIDTHGTLCMLRNPSHWHVVSESEEPDAAQRKKKQMALEIASEEAFLAQYNGGPEALAALAAVPSYADHEGKLYNHAGVEVVAPINLAAWQTDELLPLRCPHPPTCCRMATLIRQVKSEQDSIGGTVACVCRDVPPALGEPVFDRLEAKLAHAMLSLPATKGFEIGSGFGGTVMRGSVHNDPFVQRPASPGPGGVKEPAITTKKNHAGGTLGGISVGTDIYFRVAVKPVSTIGRAQMTSSYGGDDVVLEAKGRHDPCVLPRTPPLVEAMAALVLIDAALMQRTRLGGSETIRDDARTNFNPRAANGHADSSASKRPRNA</sequence>
<dbReference type="CDD" id="cd07304">
    <property type="entry name" value="Chorismate_synthase"/>
    <property type="match status" value="1"/>
</dbReference>
<dbReference type="GO" id="GO:0004107">
    <property type="term" value="F:chorismate synthase activity"/>
    <property type="evidence" value="ECO:0007669"/>
    <property type="project" value="UniProtKB-EC"/>
</dbReference>
<reference evidence="10" key="1">
    <citation type="journal article" date="2015" name="PLoS Genet.">
        <title>Genome Sequence and Transcriptome Analyses of Chrysochromulina tobin: Metabolic Tools for Enhanced Algal Fitness in the Prominent Order Prymnesiales (Haptophyceae).</title>
        <authorList>
            <person name="Hovde B.T."/>
            <person name="Deodato C.R."/>
            <person name="Hunsperger H.M."/>
            <person name="Ryken S.A."/>
            <person name="Yost W."/>
            <person name="Jha R.K."/>
            <person name="Patterson J."/>
            <person name="Monnat R.J. Jr."/>
            <person name="Barlow S.B."/>
            <person name="Starkenburg S.R."/>
            <person name="Cattolico R.A."/>
        </authorList>
    </citation>
    <scope>NUCLEOTIDE SEQUENCE</scope>
    <source>
        <strain evidence="10">CCMP291</strain>
    </source>
</reference>
<dbReference type="PANTHER" id="PTHR21085">
    <property type="entry name" value="CHORISMATE SYNTHASE"/>
    <property type="match status" value="1"/>
</dbReference>
<dbReference type="SUPFAM" id="SSF103263">
    <property type="entry name" value="Chorismate synthase, AroC"/>
    <property type="match status" value="2"/>
</dbReference>
<dbReference type="NCBIfam" id="TIGR00033">
    <property type="entry name" value="aroC"/>
    <property type="match status" value="1"/>
</dbReference>
<comment type="caution">
    <text evidence="9">The sequence shown here is derived from an EMBL/GenBank/DDBJ whole genome shotgun (WGS) entry which is preliminary data.</text>
</comment>
<accession>A0A0M0JMD8</accession>
<dbReference type="EC" id="4.2.3.5" evidence="3 7"/>
<dbReference type="PROSITE" id="PS00787">
    <property type="entry name" value="CHORISMATE_SYNTHASE_1"/>
    <property type="match status" value="1"/>
</dbReference>